<dbReference type="EMBL" id="CP122537">
    <property type="protein sequence ID" value="WGH78022.1"/>
    <property type="molecule type" value="Genomic_DNA"/>
</dbReference>
<name>A0ABY8L9J0_9RHOB</name>
<reference evidence="1 2" key="1">
    <citation type="submission" date="2023-04" db="EMBL/GenBank/DDBJ databases">
        <title>Jannaschia ovalis sp. nov., a marine bacterium isolated from sea tidal flat.</title>
        <authorList>
            <person name="Kwon D.Y."/>
            <person name="Kim J.-J."/>
        </authorList>
    </citation>
    <scope>NUCLEOTIDE SEQUENCE [LARGE SCALE GENOMIC DNA]</scope>
    <source>
        <strain evidence="1 2">GRR-S6-38</strain>
    </source>
</reference>
<keyword evidence="2" id="KW-1185">Reference proteome</keyword>
<protein>
    <submittedName>
        <fullName evidence="1">Alpha/beta fold hydrolase</fullName>
    </submittedName>
</protein>
<dbReference type="InterPro" id="IPR029058">
    <property type="entry name" value="AB_hydrolase_fold"/>
</dbReference>
<dbReference type="Gene3D" id="3.40.50.1820">
    <property type="entry name" value="alpha/beta hydrolase"/>
    <property type="match status" value="1"/>
</dbReference>
<proteinExistence type="predicted"/>
<dbReference type="Proteomes" id="UP001243420">
    <property type="component" value="Chromosome"/>
</dbReference>
<dbReference type="InterPro" id="IPR010297">
    <property type="entry name" value="DUF900_hydrolase"/>
</dbReference>
<dbReference type="SUPFAM" id="SSF53474">
    <property type="entry name" value="alpha/beta-Hydrolases"/>
    <property type="match status" value="1"/>
</dbReference>
<dbReference type="RefSeq" id="WP_279964691.1">
    <property type="nucleotide sequence ID" value="NZ_CP122537.1"/>
</dbReference>
<evidence type="ECO:0000313" key="1">
    <source>
        <dbReference type="EMBL" id="WGH78022.1"/>
    </source>
</evidence>
<accession>A0ABY8L9J0</accession>
<dbReference type="Pfam" id="PF05990">
    <property type="entry name" value="DUF900"/>
    <property type="match status" value="1"/>
</dbReference>
<organism evidence="1 2">
    <name type="scientific">Jannaschia ovalis</name>
    <dbReference type="NCBI Taxonomy" id="3038773"/>
    <lineage>
        <taxon>Bacteria</taxon>
        <taxon>Pseudomonadati</taxon>
        <taxon>Pseudomonadota</taxon>
        <taxon>Alphaproteobacteria</taxon>
        <taxon>Rhodobacterales</taxon>
        <taxon>Roseobacteraceae</taxon>
        <taxon>Jannaschia</taxon>
    </lineage>
</organism>
<gene>
    <name evidence="1" type="ORF">P8627_13425</name>
</gene>
<keyword evidence="1" id="KW-0378">Hydrolase</keyword>
<sequence length="303" mass="33835">MLIFTRRALHRGKFTDNAASLTRYGAPRRAGNAWRLKQLSEAQWHSAIDAESGDGTILLYIHGYNTTQSGLFRRLARIEAGLRAEGFRGAVVGYDWPSLGKPLSYSSDRTMAKAIARYLVEDGIWPLLARTPRPRLHLMAHSMGCYVTLKALAQFGDGTGSRRWLREVAFTACDVDHNLMRKGAVGTLLLNNRALRFTHYYNPLDEVLAVPGRIINGGRRRSGRLGMIGPRYPSHWDVSCQAQFRRDAKGTAGSDFENMLLSHSWWFDNPGFLKDLAATLDGADAATLATRQRLSNGDQRLLT</sequence>
<evidence type="ECO:0000313" key="2">
    <source>
        <dbReference type="Proteomes" id="UP001243420"/>
    </source>
</evidence>
<dbReference type="GO" id="GO:0016787">
    <property type="term" value="F:hydrolase activity"/>
    <property type="evidence" value="ECO:0007669"/>
    <property type="project" value="UniProtKB-KW"/>
</dbReference>